<keyword evidence="1" id="KW-0812">Transmembrane</keyword>
<reference evidence="2" key="1">
    <citation type="journal article" date="2021" name="Front. Plant Sci.">
        <title>Chromosome-Scale Genome Assembly for Chinese Sour Jujube and Insights Into Its Genome Evolution and Domestication Signature.</title>
        <authorList>
            <person name="Shen L.-Y."/>
            <person name="Luo H."/>
            <person name="Wang X.-L."/>
            <person name="Wang X.-M."/>
            <person name="Qiu X.-J."/>
            <person name="Liu H."/>
            <person name="Zhou S.-S."/>
            <person name="Jia K.-H."/>
            <person name="Nie S."/>
            <person name="Bao Y.-T."/>
            <person name="Zhang R.-G."/>
            <person name="Yun Q.-Z."/>
            <person name="Chai Y.-H."/>
            <person name="Lu J.-Y."/>
            <person name="Li Y."/>
            <person name="Zhao S.-W."/>
            <person name="Mao J.-F."/>
            <person name="Jia S.-G."/>
            <person name="Mao Y.-M."/>
        </authorList>
    </citation>
    <scope>NUCLEOTIDE SEQUENCE</scope>
    <source>
        <strain evidence="2">AT0</strain>
        <tissue evidence="2">Leaf</tissue>
    </source>
</reference>
<evidence type="ECO:0000256" key="1">
    <source>
        <dbReference type="SAM" id="Phobius"/>
    </source>
</evidence>
<accession>A0A978VLC9</accession>
<dbReference type="Proteomes" id="UP000813462">
    <property type="component" value="Unassembled WGS sequence"/>
</dbReference>
<sequence>MASSLPCFCAAIKLKSSLKLNKTYGSVQARAQSFRDEERYSSNMVDENMKILRERMEVVRKKEKLERCCRGQVGWNYSKCYDYKVKRDKQLVKMVEVAGVIGGSLGFTFFTGILFLCLVSLLVHFNQIISF</sequence>
<dbReference type="AlphaFoldDB" id="A0A978VLC9"/>
<keyword evidence="1" id="KW-1133">Transmembrane helix</keyword>
<dbReference type="OrthoDB" id="1667576at2759"/>
<organism evidence="2 3">
    <name type="scientific">Ziziphus jujuba var. spinosa</name>
    <dbReference type="NCBI Taxonomy" id="714518"/>
    <lineage>
        <taxon>Eukaryota</taxon>
        <taxon>Viridiplantae</taxon>
        <taxon>Streptophyta</taxon>
        <taxon>Embryophyta</taxon>
        <taxon>Tracheophyta</taxon>
        <taxon>Spermatophyta</taxon>
        <taxon>Magnoliopsida</taxon>
        <taxon>eudicotyledons</taxon>
        <taxon>Gunneridae</taxon>
        <taxon>Pentapetalae</taxon>
        <taxon>rosids</taxon>
        <taxon>fabids</taxon>
        <taxon>Rosales</taxon>
        <taxon>Rhamnaceae</taxon>
        <taxon>Paliureae</taxon>
        <taxon>Ziziphus</taxon>
    </lineage>
</organism>
<name>A0A978VLC9_ZIZJJ</name>
<protein>
    <submittedName>
        <fullName evidence="2">Uncharacterized protein</fullName>
    </submittedName>
</protein>
<evidence type="ECO:0000313" key="3">
    <source>
        <dbReference type="Proteomes" id="UP000813462"/>
    </source>
</evidence>
<feature type="transmembrane region" description="Helical" evidence="1">
    <location>
        <begin position="97"/>
        <end position="125"/>
    </location>
</feature>
<evidence type="ECO:0000313" key="2">
    <source>
        <dbReference type="EMBL" id="KAH7533898.1"/>
    </source>
</evidence>
<keyword evidence="1" id="KW-0472">Membrane</keyword>
<dbReference type="PANTHER" id="PTHR38225">
    <property type="entry name" value="PROTEIN, PUTATIVE-RELATED"/>
    <property type="match status" value="1"/>
</dbReference>
<dbReference type="PANTHER" id="PTHR38225:SF4">
    <property type="entry name" value="PROTEIN, PUTATIVE-RELATED"/>
    <property type="match status" value="1"/>
</dbReference>
<comment type="caution">
    <text evidence="2">The sequence shown here is derived from an EMBL/GenBank/DDBJ whole genome shotgun (WGS) entry which is preliminary data.</text>
</comment>
<gene>
    <name evidence="2" type="ORF">FEM48_Zijuj04G0180400</name>
</gene>
<proteinExistence type="predicted"/>
<dbReference type="EMBL" id="JAEACU010000004">
    <property type="protein sequence ID" value="KAH7533898.1"/>
    <property type="molecule type" value="Genomic_DNA"/>
</dbReference>